<dbReference type="RefSeq" id="WP_184836985.1">
    <property type="nucleotide sequence ID" value="NZ_BAAAVN010000003.1"/>
</dbReference>
<keyword evidence="3" id="KW-1185">Reference proteome</keyword>
<name>A0A841E0G2_9ACTN</name>
<proteinExistence type="predicted"/>
<feature type="compositionally biased region" description="Polar residues" evidence="1">
    <location>
        <begin position="199"/>
        <end position="209"/>
    </location>
</feature>
<dbReference type="AlphaFoldDB" id="A0A841E0G2"/>
<evidence type="ECO:0000313" key="3">
    <source>
        <dbReference type="Proteomes" id="UP000558997"/>
    </source>
</evidence>
<evidence type="ECO:0000313" key="2">
    <source>
        <dbReference type="EMBL" id="MBB5980908.1"/>
    </source>
</evidence>
<reference evidence="2 3" key="1">
    <citation type="submission" date="2020-08" db="EMBL/GenBank/DDBJ databases">
        <title>Sequencing the genomes of 1000 actinobacteria strains.</title>
        <authorList>
            <person name="Klenk H.-P."/>
        </authorList>
    </citation>
    <scope>NUCLEOTIDE SEQUENCE [LARGE SCALE GENOMIC DNA]</scope>
    <source>
        <strain evidence="2 3">DSM 17294</strain>
    </source>
</reference>
<gene>
    <name evidence="2" type="ORF">HDA44_004249</name>
</gene>
<feature type="compositionally biased region" description="Low complexity" evidence="1">
    <location>
        <begin position="173"/>
        <end position="191"/>
    </location>
</feature>
<dbReference type="EMBL" id="JACHNF010000001">
    <property type="protein sequence ID" value="MBB5980908.1"/>
    <property type="molecule type" value="Genomic_DNA"/>
</dbReference>
<feature type="region of interest" description="Disordered" evidence="1">
    <location>
        <begin position="159"/>
        <end position="209"/>
    </location>
</feature>
<organism evidence="2 3">
    <name type="scientific">Kribbella solani</name>
    <dbReference type="NCBI Taxonomy" id="236067"/>
    <lineage>
        <taxon>Bacteria</taxon>
        <taxon>Bacillati</taxon>
        <taxon>Actinomycetota</taxon>
        <taxon>Actinomycetes</taxon>
        <taxon>Propionibacteriales</taxon>
        <taxon>Kribbellaceae</taxon>
        <taxon>Kribbella</taxon>
    </lineage>
</organism>
<comment type="caution">
    <text evidence="2">The sequence shown here is derived from an EMBL/GenBank/DDBJ whole genome shotgun (WGS) entry which is preliminary data.</text>
</comment>
<sequence>MTELIPAPQPISTQEREFIASVEGTMRPAFLDAVIQDLGPSGRPAAELAGQMASAAPGERLQRAVEATMDSSRHFDRVPAEERPAVAERAALAIATRIDARLTVEAGEGRLGQIAGRAADHLLRGQYETIAHEAGNDARMVLSGAINRAHFKQLEETQRHAGAGVTPPTTRPAAQSSTTAETTTDQSATATRPPESRPRSSGAQPHQRD</sequence>
<accession>A0A841E0G2</accession>
<evidence type="ECO:0000256" key="1">
    <source>
        <dbReference type="SAM" id="MobiDB-lite"/>
    </source>
</evidence>
<dbReference type="Proteomes" id="UP000558997">
    <property type="component" value="Unassembled WGS sequence"/>
</dbReference>
<protein>
    <submittedName>
        <fullName evidence="2">Uncharacterized protein</fullName>
    </submittedName>
</protein>